<dbReference type="SUPFAM" id="SSF90123">
    <property type="entry name" value="ABC transporter transmembrane region"/>
    <property type="match status" value="1"/>
</dbReference>
<dbReference type="PANTHER" id="PTHR24221:SF503">
    <property type="entry name" value="MITOCHONDRIAL POTASSIUM CHANNEL ATP-BINDING SUBUNIT"/>
    <property type="match status" value="1"/>
</dbReference>
<dbReference type="PROSITE" id="PS00211">
    <property type="entry name" value="ABC_TRANSPORTER_1"/>
    <property type="match status" value="1"/>
</dbReference>
<comment type="subcellular location">
    <subcellularLocation>
        <location evidence="1">Membrane</location>
        <topology evidence="1">Multi-pass membrane protein</topology>
    </subcellularLocation>
</comment>
<dbReference type="CDD" id="cd18583">
    <property type="entry name" value="ABC_6TM_HMT1"/>
    <property type="match status" value="1"/>
</dbReference>
<dbReference type="InterPro" id="IPR003593">
    <property type="entry name" value="AAA+_ATPase"/>
</dbReference>
<comment type="similarity">
    <text evidence="8">Belongs to the ABC transporter superfamily. ABCB family. Heavy Metal importer (TC 3.A.1.210) subfamily.</text>
</comment>
<dbReference type="InterPro" id="IPR036640">
    <property type="entry name" value="ABC1_TM_sf"/>
</dbReference>
<evidence type="ECO:0000256" key="4">
    <source>
        <dbReference type="ARBA" id="ARBA00022741"/>
    </source>
</evidence>
<evidence type="ECO:0000256" key="1">
    <source>
        <dbReference type="ARBA" id="ARBA00004141"/>
    </source>
</evidence>
<keyword evidence="5" id="KW-0067">ATP-binding</keyword>
<organism evidence="13 14">
    <name type="scientific">Sporormia fimetaria CBS 119925</name>
    <dbReference type="NCBI Taxonomy" id="1340428"/>
    <lineage>
        <taxon>Eukaryota</taxon>
        <taxon>Fungi</taxon>
        <taxon>Dikarya</taxon>
        <taxon>Ascomycota</taxon>
        <taxon>Pezizomycotina</taxon>
        <taxon>Dothideomycetes</taxon>
        <taxon>Pleosporomycetidae</taxon>
        <taxon>Pleosporales</taxon>
        <taxon>Sporormiaceae</taxon>
        <taxon>Sporormia</taxon>
    </lineage>
</organism>
<gene>
    <name evidence="13" type="ORF">M011DRAFT_406835</name>
</gene>
<feature type="compositionally biased region" description="Polar residues" evidence="9">
    <location>
        <begin position="27"/>
        <end position="37"/>
    </location>
</feature>
<dbReference type="SUPFAM" id="SSF52540">
    <property type="entry name" value="P-loop containing nucleoside triphosphate hydrolases"/>
    <property type="match status" value="1"/>
</dbReference>
<dbReference type="FunFam" id="3.40.50.300:FF:000287">
    <property type="entry name" value="Multidrug ABC transporter ATP-binding protein"/>
    <property type="match status" value="1"/>
</dbReference>
<dbReference type="GO" id="GO:0140359">
    <property type="term" value="F:ABC-type transporter activity"/>
    <property type="evidence" value="ECO:0007669"/>
    <property type="project" value="InterPro"/>
</dbReference>
<evidence type="ECO:0000256" key="7">
    <source>
        <dbReference type="ARBA" id="ARBA00023136"/>
    </source>
</evidence>
<dbReference type="EMBL" id="MU006583">
    <property type="protein sequence ID" value="KAF2745287.1"/>
    <property type="molecule type" value="Genomic_DNA"/>
</dbReference>
<feature type="region of interest" description="Disordered" evidence="9">
    <location>
        <begin position="679"/>
        <end position="702"/>
    </location>
</feature>
<feature type="transmembrane region" description="Helical" evidence="10">
    <location>
        <begin position="211"/>
        <end position="230"/>
    </location>
</feature>
<keyword evidence="2" id="KW-0813">Transport</keyword>
<dbReference type="InterPro" id="IPR027417">
    <property type="entry name" value="P-loop_NTPase"/>
</dbReference>
<evidence type="ECO:0000313" key="14">
    <source>
        <dbReference type="Proteomes" id="UP000799440"/>
    </source>
</evidence>
<feature type="region of interest" description="Disordered" evidence="9">
    <location>
        <begin position="15"/>
        <end position="64"/>
    </location>
</feature>
<evidence type="ECO:0000256" key="3">
    <source>
        <dbReference type="ARBA" id="ARBA00022692"/>
    </source>
</evidence>
<dbReference type="GO" id="GO:0005524">
    <property type="term" value="F:ATP binding"/>
    <property type="evidence" value="ECO:0007669"/>
    <property type="project" value="UniProtKB-KW"/>
</dbReference>
<keyword evidence="3 10" id="KW-0812">Transmembrane</keyword>
<dbReference type="InterPro" id="IPR011527">
    <property type="entry name" value="ABC1_TM_dom"/>
</dbReference>
<dbReference type="Proteomes" id="UP000799440">
    <property type="component" value="Unassembled WGS sequence"/>
</dbReference>
<dbReference type="Pfam" id="PF00664">
    <property type="entry name" value="ABC_membrane"/>
    <property type="match status" value="1"/>
</dbReference>
<feature type="domain" description="ABC transmembrane type-1" evidence="12">
    <location>
        <begin position="109"/>
        <end position="381"/>
    </location>
</feature>
<evidence type="ECO:0000256" key="5">
    <source>
        <dbReference type="ARBA" id="ARBA00022840"/>
    </source>
</evidence>
<evidence type="ECO:0000256" key="9">
    <source>
        <dbReference type="SAM" id="MobiDB-lite"/>
    </source>
</evidence>
<dbReference type="GO" id="GO:0016020">
    <property type="term" value="C:membrane"/>
    <property type="evidence" value="ECO:0007669"/>
    <property type="project" value="UniProtKB-SubCell"/>
</dbReference>
<reference evidence="13" key="1">
    <citation type="journal article" date="2020" name="Stud. Mycol.">
        <title>101 Dothideomycetes genomes: a test case for predicting lifestyles and emergence of pathogens.</title>
        <authorList>
            <person name="Haridas S."/>
            <person name="Albert R."/>
            <person name="Binder M."/>
            <person name="Bloem J."/>
            <person name="Labutti K."/>
            <person name="Salamov A."/>
            <person name="Andreopoulos B."/>
            <person name="Baker S."/>
            <person name="Barry K."/>
            <person name="Bills G."/>
            <person name="Bluhm B."/>
            <person name="Cannon C."/>
            <person name="Castanera R."/>
            <person name="Culley D."/>
            <person name="Daum C."/>
            <person name="Ezra D."/>
            <person name="Gonzalez J."/>
            <person name="Henrissat B."/>
            <person name="Kuo A."/>
            <person name="Liang C."/>
            <person name="Lipzen A."/>
            <person name="Lutzoni F."/>
            <person name="Magnuson J."/>
            <person name="Mondo S."/>
            <person name="Nolan M."/>
            <person name="Ohm R."/>
            <person name="Pangilinan J."/>
            <person name="Park H.-J."/>
            <person name="Ramirez L."/>
            <person name="Alfaro M."/>
            <person name="Sun H."/>
            <person name="Tritt A."/>
            <person name="Yoshinaga Y."/>
            <person name="Zwiers L.-H."/>
            <person name="Turgeon B."/>
            <person name="Goodwin S."/>
            <person name="Spatafora J."/>
            <person name="Crous P."/>
            <person name="Grigoriev I."/>
        </authorList>
    </citation>
    <scope>NUCLEOTIDE SEQUENCE</scope>
    <source>
        <strain evidence="13">CBS 119925</strain>
    </source>
</reference>
<dbReference type="PROSITE" id="PS50893">
    <property type="entry name" value="ABC_TRANSPORTER_2"/>
    <property type="match status" value="1"/>
</dbReference>
<feature type="domain" description="ABC transporter" evidence="11">
    <location>
        <begin position="415"/>
        <end position="649"/>
    </location>
</feature>
<sequence length="702" mass="78561">MTLRLWRRLKPDDEERQPLLAAEENDTATSKDSNYGSINDKPKSQGKQEDEDPRKKLKEQQARRVDEEGGWIPYLKGFTIFLPHMLPKDDWVLWTCIAIRGLDILQERAFNVLEPRQLGIITDKLAQGTTVMPWKDIGLWVFYHWYASPVGFSLFGSYANTVARERMSAGVRRMAYNHVMNLDMQFHTGKSSGEITEAVNQAGSLNELAELALFNAAPVILDIIIAVWYVSHLFDIYMSYIILFVGSVYIWTSTAVTNRNREGRRIYADRRRAEFSIQTETLQNWQTIFYFNREAHEVKRYGVALMDRLRAYYAFMRGLLGGFALVDLVMNIGFTACFIFAISQVVAGLKPVGNLVSFVMFWWSVRAPIQSISYHWKTLSTTLIDAERLLELIRTKPLVDDAPNARPLKFEVGKVEYSNVDFAYDERKPILKNVSFTIEGGQTAAFVGETGSGKSTIFKLLARAYDVGGGSISVDDQDIRTVTRSSLREIIGHVPQDPALFNLSIMENVRYGRLDATDAEIEDACRAAAIHDDIIGFPDGYESVVGERGVKLSGGQLQRIAIAKVLIRNAKIVLLDEATSAVDSTTEALIQKAFKTLSAGRTTLVIAHRLSTIVQADQIFVVSKGEIIERGTHAELLAKNGKYAELWSTQTGSVCRENCGDGDKDKGMKWLVDISPEKLDKAGATGSSSSQNGKGKEVKKRG</sequence>
<dbReference type="OrthoDB" id="6500128at2759"/>
<dbReference type="GO" id="GO:0016887">
    <property type="term" value="F:ATP hydrolysis activity"/>
    <property type="evidence" value="ECO:0007669"/>
    <property type="project" value="InterPro"/>
</dbReference>
<keyword evidence="6 10" id="KW-1133">Transmembrane helix</keyword>
<dbReference type="Gene3D" id="1.20.1560.10">
    <property type="entry name" value="ABC transporter type 1, transmembrane domain"/>
    <property type="match status" value="1"/>
</dbReference>
<dbReference type="SMART" id="SM00382">
    <property type="entry name" value="AAA"/>
    <property type="match status" value="1"/>
</dbReference>
<protein>
    <submittedName>
        <fullName evidence="13">P-loop containing nucleoside triphosphate hydrolase protein</fullName>
    </submittedName>
</protein>
<name>A0A6A6V806_9PLEO</name>
<dbReference type="InterPro" id="IPR039421">
    <property type="entry name" value="Type_1_exporter"/>
</dbReference>
<accession>A0A6A6V806</accession>
<dbReference type="PROSITE" id="PS50929">
    <property type="entry name" value="ABC_TM1F"/>
    <property type="match status" value="1"/>
</dbReference>
<evidence type="ECO:0000259" key="12">
    <source>
        <dbReference type="PROSITE" id="PS50929"/>
    </source>
</evidence>
<keyword evidence="7 10" id="KW-0472">Membrane</keyword>
<keyword evidence="13" id="KW-0378">Hydrolase</keyword>
<feature type="compositionally biased region" description="Basic and acidic residues" evidence="9">
    <location>
        <begin position="40"/>
        <end position="64"/>
    </location>
</feature>
<evidence type="ECO:0000256" key="2">
    <source>
        <dbReference type="ARBA" id="ARBA00022448"/>
    </source>
</evidence>
<proteinExistence type="inferred from homology"/>
<evidence type="ECO:0000259" key="11">
    <source>
        <dbReference type="PROSITE" id="PS50893"/>
    </source>
</evidence>
<dbReference type="AlphaFoldDB" id="A0A6A6V806"/>
<keyword evidence="14" id="KW-1185">Reference proteome</keyword>
<dbReference type="InterPro" id="IPR003439">
    <property type="entry name" value="ABC_transporter-like_ATP-bd"/>
</dbReference>
<feature type="transmembrane region" description="Helical" evidence="10">
    <location>
        <begin position="236"/>
        <end position="256"/>
    </location>
</feature>
<dbReference type="InterPro" id="IPR017871">
    <property type="entry name" value="ABC_transporter-like_CS"/>
</dbReference>
<keyword evidence="4" id="KW-0547">Nucleotide-binding</keyword>
<evidence type="ECO:0000256" key="10">
    <source>
        <dbReference type="SAM" id="Phobius"/>
    </source>
</evidence>
<dbReference type="PANTHER" id="PTHR24221">
    <property type="entry name" value="ATP-BINDING CASSETTE SUB-FAMILY B"/>
    <property type="match status" value="1"/>
</dbReference>
<evidence type="ECO:0000313" key="13">
    <source>
        <dbReference type="EMBL" id="KAF2745287.1"/>
    </source>
</evidence>
<dbReference type="Gene3D" id="3.40.50.300">
    <property type="entry name" value="P-loop containing nucleotide triphosphate hydrolases"/>
    <property type="match status" value="1"/>
</dbReference>
<dbReference type="Pfam" id="PF00005">
    <property type="entry name" value="ABC_tran"/>
    <property type="match status" value="1"/>
</dbReference>
<evidence type="ECO:0000256" key="6">
    <source>
        <dbReference type="ARBA" id="ARBA00022989"/>
    </source>
</evidence>
<evidence type="ECO:0000256" key="8">
    <source>
        <dbReference type="ARBA" id="ARBA00024363"/>
    </source>
</evidence>
<feature type="transmembrane region" description="Helical" evidence="10">
    <location>
        <begin position="318"/>
        <end position="342"/>
    </location>
</feature>